<feature type="region of interest" description="Disordered" evidence="1">
    <location>
        <begin position="17"/>
        <end position="37"/>
    </location>
</feature>
<dbReference type="InterPro" id="IPR036537">
    <property type="entry name" value="Adaptor_Cbl_N_dom_sf"/>
</dbReference>
<gene>
    <name evidence="3" type="ORF">CVT26_014821</name>
</gene>
<comment type="caution">
    <text evidence="3">The sequence shown here is derived from an EMBL/GenBank/DDBJ whole genome shotgun (WGS) entry which is preliminary data.</text>
</comment>
<reference evidence="3 4" key="1">
    <citation type="journal article" date="2018" name="Evol. Lett.">
        <title>Horizontal gene cluster transfer increased hallucinogenic mushroom diversity.</title>
        <authorList>
            <person name="Reynolds H.T."/>
            <person name="Vijayakumar V."/>
            <person name="Gluck-Thaler E."/>
            <person name="Korotkin H.B."/>
            <person name="Matheny P.B."/>
            <person name="Slot J.C."/>
        </authorList>
    </citation>
    <scope>NUCLEOTIDE SEQUENCE [LARGE SCALE GENOMIC DNA]</scope>
    <source>
        <strain evidence="3 4">SRW20</strain>
    </source>
</reference>
<dbReference type="PANTHER" id="PTHR47691">
    <property type="entry name" value="REGULATOR-RELATED"/>
    <property type="match status" value="1"/>
</dbReference>
<dbReference type="SUPFAM" id="SSF48452">
    <property type="entry name" value="TPR-like"/>
    <property type="match status" value="2"/>
</dbReference>
<sequence length="978" mass="108845">MSAGCFAWCRRLSCLKKGSSGHETDEGSPESPRAENSTRKYILSGGKGALKALQSVASLIPVPMLQEVIGVALKIITLCEEAAAVQEKVKELQDRVAYLVMIVLAHVTDQEGEEAIDWDLVVEAAEKIKPGIKALLKTLKSISNDLAKIQAKNKWVTALYTEANLATVDDCMRRLSIALENFKFANDLRDSDLLSHINTRLGQTSEEIRDLSKDVKHVVNAVNDIQRDLKSQRLAFDRTMARVRRSTISLEADKVVWQRMPLRPDVFYGRDKVVEEIALVLAKQTNPRICLLGPGGMGKTSVALAAVEMPIVQDRFVNGKCIWVPCVGATSAALLVEILYIQLQIPGQKQVTLEKILSELQSTSEPHLILFDNFETPWNAAGSQEEVSDILRRLARFKHVSIMVTMRGSHPPCGNGMNWISKDIGPTDEEASHLIFHQINPASKDDPNVSPLLRALGYMPFAVTLMAALGKEGLSTAEQLLKAWLRAGPDILSDVEEKSMNRSISLSVESPLVQGNPHAVQLLSILSLLPAGTTRKNLHWWAPDLDEPMIPGAITTLSRAALLLETKTQDFDSPLLFVVPVVQSFMQQKGRIPIGLQKQIYSSCCNYVIVHACRYDESDFIAKSKALAAEDSNIQSILFPSHLEGESGAPLSDSAMGALIAFCWFRCDTKPSPDLTTYALQMAKASGKEGYIAHVEWCLGRTYNMLFQNDLAIKHIMKAYRIFSTPAPGDHRWAQLECRCGVDLIEPARHQFELLDPVPFARSVEEKCARLGDNLIHGRCLVYLAFALADEEQAKESLQHLERAKSMLLPTENALNIAELYQAISRVDLYEGRFGDALTAIRLAWRRAEISSVPYIKADVSLDFAQILFCVDKDEKAMKYVEIALTTNTYVGHQFHVAMALECLAFGYLRRGDFQDAARAYEAALDGYRRVDIPEHAERCKDNIAEIERKLANPRQKIGFQRPQWGPLQPLYFPPDST</sequence>
<dbReference type="CDD" id="cd21037">
    <property type="entry name" value="MLKL_NTD"/>
    <property type="match status" value="1"/>
</dbReference>
<dbReference type="Gene3D" id="3.40.50.300">
    <property type="entry name" value="P-loop containing nucleotide triphosphate hydrolases"/>
    <property type="match status" value="1"/>
</dbReference>
<dbReference type="Pfam" id="PF20703">
    <property type="entry name" value="nSTAND1"/>
    <property type="match status" value="1"/>
</dbReference>
<protein>
    <recommendedName>
        <fullName evidence="2">Novel STAND NTPase 1 domain-containing protein</fullName>
    </recommendedName>
</protein>
<evidence type="ECO:0000259" key="2">
    <source>
        <dbReference type="Pfam" id="PF20703"/>
    </source>
</evidence>
<dbReference type="GO" id="GO:0007166">
    <property type="term" value="P:cell surface receptor signaling pathway"/>
    <property type="evidence" value="ECO:0007669"/>
    <property type="project" value="InterPro"/>
</dbReference>
<dbReference type="SUPFAM" id="SSF52540">
    <property type="entry name" value="P-loop containing nucleoside triphosphate hydrolases"/>
    <property type="match status" value="1"/>
</dbReference>
<evidence type="ECO:0000313" key="3">
    <source>
        <dbReference type="EMBL" id="PPQ73155.1"/>
    </source>
</evidence>
<dbReference type="InterPro" id="IPR027417">
    <property type="entry name" value="P-loop_NTPase"/>
</dbReference>
<organism evidence="3 4">
    <name type="scientific">Gymnopilus dilepis</name>
    <dbReference type="NCBI Taxonomy" id="231916"/>
    <lineage>
        <taxon>Eukaryota</taxon>
        <taxon>Fungi</taxon>
        <taxon>Dikarya</taxon>
        <taxon>Basidiomycota</taxon>
        <taxon>Agaricomycotina</taxon>
        <taxon>Agaricomycetes</taxon>
        <taxon>Agaricomycetidae</taxon>
        <taxon>Agaricales</taxon>
        <taxon>Agaricineae</taxon>
        <taxon>Hymenogastraceae</taxon>
        <taxon>Gymnopilus</taxon>
    </lineage>
</organism>
<dbReference type="PANTHER" id="PTHR47691:SF3">
    <property type="entry name" value="HTH-TYPE TRANSCRIPTIONAL REGULATOR RV0890C-RELATED"/>
    <property type="match status" value="1"/>
</dbReference>
<dbReference type="Proteomes" id="UP000284706">
    <property type="component" value="Unassembled WGS sequence"/>
</dbReference>
<feature type="domain" description="Novel STAND NTPase 1" evidence="2">
    <location>
        <begin position="265"/>
        <end position="407"/>
    </location>
</feature>
<dbReference type="InParanoid" id="A0A409W3V0"/>
<dbReference type="EMBL" id="NHYE01005420">
    <property type="protein sequence ID" value="PPQ73155.1"/>
    <property type="molecule type" value="Genomic_DNA"/>
</dbReference>
<name>A0A409W3V0_9AGAR</name>
<keyword evidence="4" id="KW-1185">Reference proteome</keyword>
<dbReference type="Gene3D" id="1.25.40.10">
    <property type="entry name" value="Tetratricopeptide repeat domain"/>
    <property type="match status" value="1"/>
</dbReference>
<evidence type="ECO:0000256" key="1">
    <source>
        <dbReference type="SAM" id="MobiDB-lite"/>
    </source>
</evidence>
<dbReference type="Gene3D" id="1.20.930.20">
    <property type="entry name" value="Adaptor protein Cbl, N-terminal domain"/>
    <property type="match status" value="1"/>
</dbReference>
<proteinExistence type="predicted"/>
<dbReference type="AlphaFoldDB" id="A0A409W3V0"/>
<dbReference type="OrthoDB" id="3052556at2759"/>
<dbReference type="InterPro" id="IPR011990">
    <property type="entry name" value="TPR-like_helical_dom_sf"/>
</dbReference>
<dbReference type="InterPro" id="IPR049052">
    <property type="entry name" value="nSTAND1"/>
</dbReference>
<evidence type="ECO:0000313" key="4">
    <source>
        <dbReference type="Proteomes" id="UP000284706"/>
    </source>
</evidence>
<accession>A0A409W3V0</accession>
<dbReference type="InterPro" id="IPR059179">
    <property type="entry name" value="MLKL-like_MCAfunc"/>
</dbReference>